<keyword evidence="5" id="KW-1185">Reference proteome</keyword>
<evidence type="ECO:0000259" key="3">
    <source>
        <dbReference type="PROSITE" id="PS51898"/>
    </source>
</evidence>
<dbReference type="AlphaFoldDB" id="A0A846MX85"/>
<evidence type="ECO:0000313" key="5">
    <source>
        <dbReference type="Proteomes" id="UP000570514"/>
    </source>
</evidence>
<organism evidence="4 5">
    <name type="scientific">Rhizomicrobium palustre</name>
    <dbReference type="NCBI Taxonomy" id="189966"/>
    <lineage>
        <taxon>Bacteria</taxon>
        <taxon>Pseudomonadati</taxon>
        <taxon>Pseudomonadota</taxon>
        <taxon>Alphaproteobacteria</taxon>
        <taxon>Micropepsales</taxon>
        <taxon>Micropepsaceae</taxon>
        <taxon>Rhizomicrobium</taxon>
    </lineage>
</organism>
<accession>A0A846MX85</accession>
<gene>
    <name evidence="4" type="ORF">FHS83_000915</name>
</gene>
<dbReference type="Gene3D" id="1.10.443.10">
    <property type="entry name" value="Intergrase catalytic core"/>
    <property type="match status" value="1"/>
</dbReference>
<dbReference type="EMBL" id="JAASRM010000001">
    <property type="protein sequence ID" value="NIK87597.1"/>
    <property type="molecule type" value="Genomic_DNA"/>
</dbReference>
<dbReference type="PROSITE" id="PS51898">
    <property type="entry name" value="TYR_RECOMBINASE"/>
    <property type="match status" value="1"/>
</dbReference>
<dbReference type="GO" id="GO:0006310">
    <property type="term" value="P:DNA recombination"/>
    <property type="evidence" value="ECO:0007669"/>
    <property type="project" value="UniProtKB-KW"/>
</dbReference>
<protein>
    <submittedName>
        <fullName evidence="4">Integrase</fullName>
    </submittedName>
</protein>
<dbReference type="SUPFAM" id="SSF56349">
    <property type="entry name" value="DNA breaking-rejoining enzymes"/>
    <property type="match status" value="1"/>
</dbReference>
<evidence type="ECO:0000256" key="2">
    <source>
        <dbReference type="SAM" id="MobiDB-lite"/>
    </source>
</evidence>
<dbReference type="RefSeq" id="WP_167081354.1">
    <property type="nucleotide sequence ID" value="NZ_BAAADC010000001.1"/>
</dbReference>
<keyword evidence="1" id="KW-0233">DNA recombination</keyword>
<feature type="region of interest" description="Disordered" evidence="2">
    <location>
        <begin position="366"/>
        <end position="399"/>
    </location>
</feature>
<comment type="caution">
    <text evidence="4">The sequence shown here is derived from an EMBL/GenBank/DDBJ whole genome shotgun (WGS) entry which is preliminary data.</text>
</comment>
<dbReference type="InterPro" id="IPR002104">
    <property type="entry name" value="Integrase_catalytic"/>
</dbReference>
<evidence type="ECO:0000313" key="4">
    <source>
        <dbReference type="EMBL" id="NIK87597.1"/>
    </source>
</evidence>
<name>A0A846MX85_9PROT</name>
<dbReference type="GO" id="GO:0015074">
    <property type="term" value="P:DNA integration"/>
    <property type="evidence" value="ECO:0007669"/>
    <property type="project" value="InterPro"/>
</dbReference>
<proteinExistence type="predicted"/>
<feature type="domain" description="Tyr recombinase" evidence="3">
    <location>
        <begin position="165"/>
        <end position="341"/>
    </location>
</feature>
<dbReference type="Proteomes" id="UP000570514">
    <property type="component" value="Unassembled WGS sequence"/>
</dbReference>
<dbReference type="GO" id="GO:0003677">
    <property type="term" value="F:DNA binding"/>
    <property type="evidence" value="ECO:0007669"/>
    <property type="project" value="InterPro"/>
</dbReference>
<evidence type="ECO:0000256" key="1">
    <source>
        <dbReference type="ARBA" id="ARBA00023172"/>
    </source>
</evidence>
<dbReference type="InterPro" id="IPR013762">
    <property type="entry name" value="Integrase-like_cat_sf"/>
</dbReference>
<sequence>MFELGGQWIATEGDRGNLYRYWFDVGTGRTRRESLRTTDLESAKRALAEVVIKGAPKTATARLSVVLEDYFVGHTDKLPSRLQSRNAGKVLLRHFGETARIASLTEIKQREFASKCIEEGYRLSYIARNLVVLRAALAHARIAHEVIYTEAQMERRWGLRPAVIEKARIPTDEEIAALWSVDLAEDLRRFILIQLATGGRPQTALDLMPVQRIRDASLVDLNPPARAQNKKRRPIVREPRVLTGWLDKWEGEKAEMETRRSHYCGYTTMEGVKSGLERAIERARIPKISTYSFRHKVTTILRLARVPEDEIARQLGHRRSDLRTTAGYGEWDPGYLANAAAAIDAWFVRVQKLATRPLFSQGFPKTVRRRRENTSQVIDSTGAGEANRTPDPNLGKAPKGSCRVLPCRSCSFPTY</sequence>
<dbReference type="InterPro" id="IPR011010">
    <property type="entry name" value="DNA_brk_join_enz"/>
</dbReference>
<reference evidence="4 5" key="1">
    <citation type="submission" date="2020-03" db="EMBL/GenBank/DDBJ databases">
        <title>Genomic Encyclopedia of Type Strains, Phase IV (KMG-IV): sequencing the most valuable type-strain genomes for metagenomic binning, comparative biology and taxonomic classification.</title>
        <authorList>
            <person name="Goeker M."/>
        </authorList>
    </citation>
    <scope>NUCLEOTIDE SEQUENCE [LARGE SCALE GENOMIC DNA]</scope>
    <source>
        <strain evidence="4 5">DSM 19867</strain>
    </source>
</reference>